<feature type="compositionally biased region" description="Basic and acidic residues" evidence="6">
    <location>
        <begin position="272"/>
        <end position="287"/>
    </location>
</feature>
<keyword evidence="4" id="KW-0843">Virulence</keyword>
<feature type="compositionally biased region" description="Basic and acidic residues" evidence="6">
    <location>
        <begin position="232"/>
        <end position="245"/>
    </location>
</feature>
<dbReference type="Pfam" id="PF09052">
    <property type="entry name" value="SipA"/>
    <property type="match status" value="1"/>
</dbReference>
<keyword evidence="9" id="KW-1185">Reference proteome</keyword>
<comment type="similarity">
    <text evidence="2">Belongs to the SipA/IpaA family.</text>
</comment>
<dbReference type="SUPFAM" id="SSF140746">
    <property type="entry name" value="SipA N-terminal domain-like"/>
    <property type="match status" value="1"/>
</dbReference>
<evidence type="ECO:0000256" key="1">
    <source>
        <dbReference type="ARBA" id="ARBA00004613"/>
    </source>
</evidence>
<proteinExistence type="inferred from homology"/>
<dbReference type="InterPro" id="IPR023225">
    <property type="entry name" value="SipA_chaperone-bd"/>
</dbReference>
<evidence type="ECO:0000256" key="6">
    <source>
        <dbReference type="SAM" id="MobiDB-lite"/>
    </source>
</evidence>
<feature type="domain" description="Salmonella invasion protein A N-terminal" evidence="7">
    <location>
        <begin position="9"/>
        <end position="214"/>
    </location>
</feature>
<accession>A0ABV0H793</accession>
<evidence type="ECO:0000256" key="3">
    <source>
        <dbReference type="ARBA" id="ARBA00022525"/>
    </source>
</evidence>
<name>A0ABV0H793_9NEIS</name>
<dbReference type="RefSeq" id="WP_347787810.1">
    <property type="nucleotide sequence ID" value="NZ_JBDQQU010000013.1"/>
</dbReference>
<dbReference type="EMBL" id="JBDQQU010000013">
    <property type="protein sequence ID" value="MEO3955939.1"/>
    <property type="molecule type" value="Genomic_DNA"/>
</dbReference>
<comment type="subcellular location">
    <subcellularLocation>
        <location evidence="1">Secreted</location>
    </subcellularLocation>
</comment>
<dbReference type="InterPro" id="IPR015138">
    <property type="entry name" value="SipA_N"/>
</dbReference>
<evidence type="ECO:0000256" key="4">
    <source>
        <dbReference type="ARBA" id="ARBA00023026"/>
    </source>
</evidence>
<reference evidence="8 9" key="1">
    <citation type="submission" date="2024-05" db="EMBL/GenBank/DDBJ databases">
        <authorList>
            <person name="De Oliveira J.P."/>
            <person name="Noriler S.A."/>
            <person name="De Oliveira A.G."/>
            <person name="Sipoli D.S."/>
        </authorList>
    </citation>
    <scope>NUCLEOTIDE SEQUENCE [LARGE SCALE GENOMIC DNA]</scope>
    <source>
        <strain evidence="8 9">LABIM186</strain>
    </source>
</reference>
<evidence type="ECO:0000256" key="2">
    <source>
        <dbReference type="ARBA" id="ARBA00010123"/>
    </source>
</evidence>
<keyword evidence="3" id="KW-0964">Secreted</keyword>
<dbReference type="Gene3D" id="1.10.4150.10">
    <property type="entry name" value="SipA N-terminal domain-like"/>
    <property type="match status" value="1"/>
</dbReference>
<protein>
    <recommendedName>
        <fullName evidence="7">Salmonella invasion protein A N-terminal domain-containing protein</fullName>
    </recommendedName>
</protein>
<evidence type="ECO:0000313" key="9">
    <source>
        <dbReference type="Proteomes" id="UP001438292"/>
    </source>
</evidence>
<evidence type="ECO:0000313" key="8">
    <source>
        <dbReference type="EMBL" id="MEO3955939.1"/>
    </source>
</evidence>
<sequence length="297" mass="32100">MRPEPDLSSLSEGLATQSLKALSCLGEPPDRLLDVYQGSSNFYARMEVAEFAKVFHQLSQQPNLDEESKSQLQEQARQYAALILKDGLGEESAFGPWTPKTDKGYQLRSQLEHKLAQHAVSLKGSVGQLSESFLAREVLPLAGEYLAHQLGVRLDSDAVRDGLKQFERAARQVFESLSQARRESMEIHGAGVGKLARDLDLMAVLPWLLRAELARTETALDADSGLAPSSDLKQEVMKDEARNESSKQGAHGIGGAGKSRAVPHAGGGDGADPARGEADRRFVRRLDGAVGNGDAAE</sequence>
<feature type="region of interest" description="Disordered" evidence="6">
    <location>
        <begin position="223"/>
        <end position="297"/>
    </location>
</feature>
<evidence type="ECO:0000256" key="5">
    <source>
        <dbReference type="ARBA" id="ARBA00023203"/>
    </source>
</evidence>
<organism evidence="8 9">
    <name type="scientific">Chromobacterium piscinae</name>
    <dbReference type="NCBI Taxonomy" id="686831"/>
    <lineage>
        <taxon>Bacteria</taxon>
        <taxon>Pseudomonadati</taxon>
        <taxon>Pseudomonadota</taxon>
        <taxon>Betaproteobacteria</taxon>
        <taxon>Neisseriales</taxon>
        <taxon>Chromobacteriaceae</taxon>
        <taxon>Chromobacterium</taxon>
    </lineage>
</organism>
<evidence type="ECO:0000259" key="7">
    <source>
        <dbReference type="Pfam" id="PF09052"/>
    </source>
</evidence>
<dbReference type="Proteomes" id="UP001438292">
    <property type="component" value="Unassembled WGS sequence"/>
</dbReference>
<gene>
    <name evidence="8" type="ORF">ABH309_15915</name>
</gene>
<comment type="caution">
    <text evidence="8">The sequence shown here is derived from an EMBL/GenBank/DDBJ whole genome shotgun (WGS) entry which is preliminary data.</text>
</comment>
<keyword evidence="5" id="KW-0009">Actin-binding</keyword>